<dbReference type="EMBL" id="FUKI01000110">
    <property type="protein sequence ID" value="SJM92924.1"/>
    <property type="molecule type" value="Genomic_DNA"/>
</dbReference>
<evidence type="ECO:0000313" key="2">
    <source>
        <dbReference type="EMBL" id="SJM92924.1"/>
    </source>
</evidence>
<feature type="signal peptide" evidence="1">
    <location>
        <begin position="1"/>
        <end position="20"/>
    </location>
</feature>
<dbReference type="RefSeq" id="WP_087143614.1">
    <property type="nucleotide sequence ID" value="NZ_FUKI01000110.1"/>
</dbReference>
<evidence type="ECO:0000256" key="1">
    <source>
        <dbReference type="SAM" id="SignalP"/>
    </source>
</evidence>
<reference evidence="3" key="1">
    <citation type="submission" date="2017-02" db="EMBL/GenBank/DDBJ databases">
        <authorList>
            <person name="Daims H."/>
        </authorList>
    </citation>
    <scope>NUCLEOTIDE SEQUENCE [LARGE SCALE GENOMIC DNA]</scope>
</reference>
<accession>A0A1R4H9I4</accession>
<gene>
    <name evidence="2" type="ORF">CRENPOLYSF1_350025</name>
</gene>
<sequence length="365" mass="38715">MNKVTPLVLIGFLAPIVSYAAESCNDLLTVGIYNVTNSSSASDGQFIGKTTFCAADYKNSSISKSMKASIEASYALFSGGASGSVSSAEIIQTQKNVCTSGFNSSAYSNQANETSRIIYQGALDAWNQCNALANRGLNVEIQPDSTMQGVAVTFSTATGNSTKLLGLTQLGLGKSICNTQVNGKVVTVGNSTTLGINSSSKLTIICERQMNKDSKGDLFADAQTLVFNTSTGAYQVPLSGTGVLAHATVVQALGQIRTAVNKSVNASLVKSNKSINGSLLQIKNENQNAIFQVTNVVNTKLTSAGLQCRDIATTPDSDGGGRALYLDRHNLQCNDNEYLTRYQLFRNDEAAGTWQLLGRCCRVWN</sequence>
<evidence type="ECO:0000313" key="3">
    <source>
        <dbReference type="Proteomes" id="UP000195667"/>
    </source>
</evidence>
<dbReference type="AlphaFoldDB" id="A0A1R4H9I4"/>
<name>A0A1R4H9I4_9GAMM</name>
<protein>
    <submittedName>
        <fullName evidence="2">Uncharacterized protein</fullName>
    </submittedName>
</protein>
<keyword evidence="3" id="KW-1185">Reference proteome</keyword>
<dbReference type="Proteomes" id="UP000195667">
    <property type="component" value="Unassembled WGS sequence"/>
</dbReference>
<proteinExistence type="predicted"/>
<dbReference type="OrthoDB" id="6402416at2"/>
<keyword evidence="1" id="KW-0732">Signal</keyword>
<feature type="chain" id="PRO_5012797295" evidence="1">
    <location>
        <begin position="21"/>
        <end position="365"/>
    </location>
</feature>
<organism evidence="2 3">
    <name type="scientific">Crenothrix polyspora</name>
    <dbReference type="NCBI Taxonomy" id="360316"/>
    <lineage>
        <taxon>Bacteria</taxon>
        <taxon>Pseudomonadati</taxon>
        <taxon>Pseudomonadota</taxon>
        <taxon>Gammaproteobacteria</taxon>
        <taxon>Methylococcales</taxon>
        <taxon>Crenotrichaceae</taxon>
        <taxon>Crenothrix</taxon>
    </lineage>
</organism>